<proteinExistence type="predicted"/>
<name>A0AAV4XS88_CAEEX</name>
<protein>
    <submittedName>
        <fullName evidence="1">Uncharacterized protein</fullName>
    </submittedName>
</protein>
<gene>
    <name evidence="1" type="ORF">CEXT_149551</name>
</gene>
<evidence type="ECO:0000313" key="2">
    <source>
        <dbReference type="Proteomes" id="UP001054945"/>
    </source>
</evidence>
<evidence type="ECO:0000313" key="1">
    <source>
        <dbReference type="EMBL" id="GIY97223.1"/>
    </source>
</evidence>
<reference evidence="1 2" key="1">
    <citation type="submission" date="2021-06" db="EMBL/GenBank/DDBJ databases">
        <title>Caerostris extrusa draft genome.</title>
        <authorList>
            <person name="Kono N."/>
            <person name="Arakawa K."/>
        </authorList>
    </citation>
    <scope>NUCLEOTIDE SEQUENCE [LARGE SCALE GENOMIC DNA]</scope>
</reference>
<sequence>MSFKKILTCSRCQRTSSVEDEKFPEDLYALLIKYSLSQILWICKPCYIEDNLTSIEGMHHVEDEIKLLNAKFQKMESDISEIKSVIQKLQFVTNDNFAALFKHEMKMEEGFNFDKNSPKICSLPGYNQNVNSYKGEISGVDSDSSLTSEENQKNLNTFDVIDGCKRTNLHSSSTPKNNRNEGIQAFALSADYQTEDSLSSSFSCSGSFDSNNKILAEANTFQKETKRSS</sequence>
<keyword evidence="2" id="KW-1185">Reference proteome</keyword>
<organism evidence="1 2">
    <name type="scientific">Caerostris extrusa</name>
    <name type="common">Bark spider</name>
    <name type="synonym">Caerostris bankana</name>
    <dbReference type="NCBI Taxonomy" id="172846"/>
    <lineage>
        <taxon>Eukaryota</taxon>
        <taxon>Metazoa</taxon>
        <taxon>Ecdysozoa</taxon>
        <taxon>Arthropoda</taxon>
        <taxon>Chelicerata</taxon>
        <taxon>Arachnida</taxon>
        <taxon>Araneae</taxon>
        <taxon>Araneomorphae</taxon>
        <taxon>Entelegynae</taxon>
        <taxon>Araneoidea</taxon>
        <taxon>Araneidae</taxon>
        <taxon>Caerostris</taxon>
    </lineage>
</organism>
<dbReference type="AlphaFoldDB" id="A0AAV4XS88"/>
<dbReference type="EMBL" id="BPLR01000755">
    <property type="protein sequence ID" value="GIY97223.1"/>
    <property type="molecule type" value="Genomic_DNA"/>
</dbReference>
<comment type="caution">
    <text evidence="1">The sequence shown here is derived from an EMBL/GenBank/DDBJ whole genome shotgun (WGS) entry which is preliminary data.</text>
</comment>
<dbReference type="Proteomes" id="UP001054945">
    <property type="component" value="Unassembled WGS sequence"/>
</dbReference>
<accession>A0AAV4XS88</accession>